<name>Q2JD08_FRACC</name>
<dbReference type="OrthoDB" id="9808424at2"/>
<dbReference type="PhylomeDB" id="Q2JD08"/>
<dbReference type="Proteomes" id="UP000001937">
    <property type="component" value="Chromosome"/>
</dbReference>
<dbReference type="InterPro" id="IPR002123">
    <property type="entry name" value="Plipid/glycerol_acylTrfase"/>
</dbReference>
<keyword evidence="1" id="KW-0808">Transferase</keyword>
<accession>Q2JD08</accession>
<evidence type="ECO:0000313" key="6">
    <source>
        <dbReference type="Proteomes" id="UP000001937"/>
    </source>
</evidence>
<dbReference type="SUPFAM" id="SSF69593">
    <property type="entry name" value="Glycerol-3-phosphate (1)-acyltransferase"/>
    <property type="match status" value="1"/>
</dbReference>
<feature type="region of interest" description="Disordered" evidence="3">
    <location>
        <begin position="1"/>
        <end position="28"/>
    </location>
</feature>
<feature type="compositionally biased region" description="Basic and acidic residues" evidence="3">
    <location>
        <begin position="9"/>
        <end position="28"/>
    </location>
</feature>
<dbReference type="AlphaFoldDB" id="Q2JD08"/>
<dbReference type="STRING" id="106370.Francci3_1457"/>
<dbReference type="HOGENOM" id="CLU_060922_0_0_11"/>
<feature type="domain" description="Phospholipid/glycerol acyltransferase" evidence="4">
    <location>
        <begin position="87"/>
        <end position="197"/>
    </location>
</feature>
<dbReference type="PANTHER" id="PTHR10434">
    <property type="entry name" value="1-ACYL-SN-GLYCEROL-3-PHOSPHATE ACYLTRANSFERASE"/>
    <property type="match status" value="1"/>
</dbReference>
<dbReference type="CDD" id="cd07989">
    <property type="entry name" value="LPLAT_AGPAT-like"/>
    <property type="match status" value="1"/>
</dbReference>
<evidence type="ECO:0000256" key="2">
    <source>
        <dbReference type="ARBA" id="ARBA00023315"/>
    </source>
</evidence>
<sequence>MTTSNPRVEAPRVEAARPDDGAGERAAEAARRAARVARGPVHRGAASPIYNDLPHRVLKPGVRWFLNRVVMQISLEGLENVPFDEPLIFAGNHSSWLDGPLVVIESPRTVRCLSKVEMYRGVLGRALLFSGQIPIDRDRADREALHTALDELSRGGAIGLFPEGTRGSGEMAAVQHGIAYLAVHGRCRVLPVACINTGAALPRGARWPRRSVPIRVVFGAPFAVEVPANPRSRKALAAVAEDIRVRLLDHLATVRAGKACGEAGGTGGADRAGAG</sequence>
<evidence type="ECO:0000256" key="3">
    <source>
        <dbReference type="SAM" id="MobiDB-lite"/>
    </source>
</evidence>
<dbReference type="SMART" id="SM00563">
    <property type="entry name" value="PlsC"/>
    <property type="match status" value="1"/>
</dbReference>
<keyword evidence="6" id="KW-1185">Reference proteome</keyword>
<keyword evidence="2 5" id="KW-0012">Acyltransferase</keyword>
<dbReference type="eggNOG" id="COG0204">
    <property type="taxonomic scope" value="Bacteria"/>
</dbReference>
<gene>
    <name evidence="5" type="ordered locus">Francci3_1457</name>
</gene>
<dbReference type="KEGG" id="fra:Francci3_1457"/>
<proteinExistence type="predicted"/>
<organism evidence="5 6">
    <name type="scientific">Frankia casuarinae (strain DSM 45818 / CECT 9043 / HFP020203 / CcI3)</name>
    <dbReference type="NCBI Taxonomy" id="106370"/>
    <lineage>
        <taxon>Bacteria</taxon>
        <taxon>Bacillati</taxon>
        <taxon>Actinomycetota</taxon>
        <taxon>Actinomycetes</taxon>
        <taxon>Frankiales</taxon>
        <taxon>Frankiaceae</taxon>
        <taxon>Frankia</taxon>
    </lineage>
</organism>
<evidence type="ECO:0000259" key="4">
    <source>
        <dbReference type="SMART" id="SM00563"/>
    </source>
</evidence>
<reference evidence="5 6" key="1">
    <citation type="journal article" date="2007" name="Genome Res.">
        <title>Genome characteristics of facultatively symbiotic Frankia sp. strains reflect host range and host plant biogeography.</title>
        <authorList>
            <person name="Normand P."/>
            <person name="Lapierre P."/>
            <person name="Tisa L.S."/>
            <person name="Gogarten J.P."/>
            <person name="Alloisio N."/>
            <person name="Bagnarol E."/>
            <person name="Bassi C.A."/>
            <person name="Berry A.M."/>
            <person name="Bickhart D.M."/>
            <person name="Choisne N."/>
            <person name="Couloux A."/>
            <person name="Cournoyer B."/>
            <person name="Cruveiller S."/>
            <person name="Daubin V."/>
            <person name="Demange N."/>
            <person name="Francino M.P."/>
            <person name="Goltsman E."/>
            <person name="Huang Y."/>
            <person name="Kopp O.R."/>
            <person name="Labarre L."/>
            <person name="Lapidus A."/>
            <person name="Lavire C."/>
            <person name="Marechal J."/>
            <person name="Martinez M."/>
            <person name="Mastronunzio J.E."/>
            <person name="Mullin B.C."/>
            <person name="Niemann J."/>
            <person name="Pujic P."/>
            <person name="Rawnsley T."/>
            <person name="Rouy Z."/>
            <person name="Schenowitz C."/>
            <person name="Sellstedt A."/>
            <person name="Tavares F."/>
            <person name="Tomkins J.P."/>
            <person name="Vallenet D."/>
            <person name="Valverde C."/>
            <person name="Wall L.G."/>
            <person name="Wang Y."/>
            <person name="Medigue C."/>
            <person name="Benson D.R."/>
        </authorList>
    </citation>
    <scope>NUCLEOTIDE SEQUENCE [LARGE SCALE GENOMIC DNA]</scope>
    <source>
        <strain evidence="6">DSM 45818 / CECT 9043 / CcI3</strain>
    </source>
</reference>
<dbReference type="Pfam" id="PF01553">
    <property type="entry name" value="Acyltransferase"/>
    <property type="match status" value="1"/>
</dbReference>
<dbReference type="PANTHER" id="PTHR10434:SF11">
    <property type="entry name" value="1-ACYL-SN-GLYCEROL-3-PHOSPHATE ACYLTRANSFERASE"/>
    <property type="match status" value="1"/>
</dbReference>
<dbReference type="EMBL" id="CP000249">
    <property type="protein sequence ID" value="ABD10834.1"/>
    <property type="molecule type" value="Genomic_DNA"/>
</dbReference>
<evidence type="ECO:0000256" key="1">
    <source>
        <dbReference type="ARBA" id="ARBA00022679"/>
    </source>
</evidence>
<dbReference type="RefSeq" id="WP_011435899.1">
    <property type="nucleotide sequence ID" value="NC_007777.1"/>
</dbReference>
<dbReference type="GO" id="GO:0006654">
    <property type="term" value="P:phosphatidic acid biosynthetic process"/>
    <property type="evidence" value="ECO:0007669"/>
    <property type="project" value="TreeGrafter"/>
</dbReference>
<protein>
    <submittedName>
        <fullName evidence="5">Phospholipid/glycerol acyltransferase</fullName>
    </submittedName>
</protein>
<dbReference type="GO" id="GO:0003841">
    <property type="term" value="F:1-acylglycerol-3-phosphate O-acyltransferase activity"/>
    <property type="evidence" value="ECO:0007669"/>
    <property type="project" value="TreeGrafter"/>
</dbReference>
<evidence type="ECO:0000313" key="5">
    <source>
        <dbReference type="EMBL" id="ABD10834.1"/>
    </source>
</evidence>